<evidence type="ECO:0000313" key="3">
    <source>
        <dbReference type="Proteomes" id="UP000253940"/>
    </source>
</evidence>
<dbReference type="EMBL" id="CP031222">
    <property type="protein sequence ID" value="AXI02559.1"/>
    <property type="molecule type" value="Genomic_DNA"/>
</dbReference>
<feature type="transmembrane region" description="Helical" evidence="1">
    <location>
        <begin position="29"/>
        <end position="52"/>
    </location>
</feature>
<proteinExistence type="predicted"/>
<dbReference type="Proteomes" id="UP000253940">
    <property type="component" value="Chromosome"/>
</dbReference>
<protein>
    <recommendedName>
        <fullName evidence="4">Transmembrane protein</fullName>
    </recommendedName>
</protein>
<dbReference type="KEGG" id="mbah:HYN46_06790"/>
<reference evidence="2 3" key="1">
    <citation type="submission" date="2018-07" db="EMBL/GenBank/DDBJ databases">
        <title>Genome sequencing of Moraxellaceae gen. HYN0046.</title>
        <authorList>
            <person name="Kim M."/>
            <person name="Yi H."/>
        </authorList>
    </citation>
    <scope>NUCLEOTIDE SEQUENCE [LARGE SCALE GENOMIC DNA]</scope>
    <source>
        <strain evidence="2 3">HYN0046</strain>
    </source>
</reference>
<organism evidence="2 3">
    <name type="scientific">Aquirhabdus parva</name>
    <dbReference type="NCBI Taxonomy" id="2283318"/>
    <lineage>
        <taxon>Bacteria</taxon>
        <taxon>Pseudomonadati</taxon>
        <taxon>Pseudomonadota</taxon>
        <taxon>Gammaproteobacteria</taxon>
        <taxon>Moraxellales</taxon>
        <taxon>Moraxellaceae</taxon>
        <taxon>Aquirhabdus</taxon>
    </lineage>
</organism>
<feature type="transmembrane region" description="Helical" evidence="1">
    <location>
        <begin position="73"/>
        <end position="97"/>
    </location>
</feature>
<dbReference type="AlphaFoldDB" id="A0A345P5K0"/>
<dbReference type="RefSeq" id="WP_114898669.1">
    <property type="nucleotide sequence ID" value="NZ_CP031222.1"/>
</dbReference>
<feature type="transmembrane region" description="Helical" evidence="1">
    <location>
        <begin position="109"/>
        <end position="133"/>
    </location>
</feature>
<evidence type="ECO:0000256" key="1">
    <source>
        <dbReference type="SAM" id="Phobius"/>
    </source>
</evidence>
<name>A0A345P5K0_9GAMM</name>
<accession>A0A345P5K0</accession>
<evidence type="ECO:0000313" key="2">
    <source>
        <dbReference type="EMBL" id="AXI02559.1"/>
    </source>
</evidence>
<keyword evidence="3" id="KW-1185">Reference proteome</keyword>
<dbReference type="OrthoDB" id="5405464at2"/>
<keyword evidence="1" id="KW-0472">Membrane</keyword>
<gene>
    <name evidence="2" type="ORF">HYN46_06790</name>
</gene>
<keyword evidence="1" id="KW-0812">Transmembrane</keyword>
<evidence type="ECO:0008006" key="4">
    <source>
        <dbReference type="Google" id="ProtNLM"/>
    </source>
</evidence>
<sequence>MMMSNVTTNQTQLLSPNDDGLVFINHITYALYFLSYFTAGLTWLVAIIINYVKRSEAQGSWLQSHFDWQIHTFWYSIVFAVVATFLLILGLPTGFAAVFSDDAVTGFSLFSLSGILVFAGVLLWIFVIFWHLYRIVRGWLALASRKSVP</sequence>
<keyword evidence="1" id="KW-1133">Transmembrane helix</keyword>